<evidence type="ECO:0000313" key="3">
    <source>
        <dbReference type="Proteomes" id="UP000016584"/>
    </source>
</evidence>
<dbReference type="Pfam" id="PF01607">
    <property type="entry name" value="CBM_14"/>
    <property type="match status" value="1"/>
</dbReference>
<feature type="domain" description="Chitin-binding type-2" evidence="1">
    <location>
        <begin position="16"/>
        <end position="79"/>
    </location>
</feature>
<dbReference type="EMBL" id="ATDL01000009">
    <property type="protein sequence ID" value="ERJ60153.1"/>
    <property type="molecule type" value="Genomic_DNA"/>
</dbReference>
<dbReference type="GO" id="GO:0005576">
    <property type="term" value="C:extracellular region"/>
    <property type="evidence" value="ECO:0007669"/>
    <property type="project" value="InterPro"/>
</dbReference>
<dbReference type="AlphaFoldDB" id="U2JBX5"/>
<dbReference type="PATRIC" id="fig|1346330.5.peg.1352"/>
<accession>U2JBX5</accession>
<dbReference type="SMART" id="SM00494">
    <property type="entry name" value="ChtBD2"/>
    <property type="match status" value="1"/>
</dbReference>
<protein>
    <recommendedName>
        <fullName evidence="1">Chitin-binding type-2 domain-containing protein</fullName>
    </recommendedName>
</protein>
<evidence type="ECO:0000259" key="1">
    <source>
        <dbReference type="PROSITE" id="PS50940"/>
    </source>
</evidence>
<name>U2JBX5_9SPHI</name>
<dbReference type="Proteomes" id="UP000016584">
    <property type="component" value="Unassembled WGS sequence"/>
</dbReference>
<proteinExistence type="predicted"/>
<dbReference type="PROSITE" id="PS50940">
    <property type="entry name" value="CHIT_BIND_II"/>
    <property type="match status" value="1"/>
</dbReference>
<reference evidence="2 3" key="1">
    <citation type="journal article" date="2013" name="Genome Announc.">
        <title>The Draft Genome Sequence of Sphingomonas paucimobilis Strain HER1398 (Proteobacteria), Host to the Giant PAU Phage, Indicates That It Is a Member of the Genus Sphingobacterium (Bacteroidetes).</title>
        <authorList>
            <person name="White R.A.III."/>
            <person name="Suttle C.A."/>
        </authorList>
    </citation>
    <scope>NUCLEOTIDE SEQUENCE [LARGE SCALE GENOMIC DNA]</scope>
    <source>
        <strain evidence="2 3">HER1398</strain>
    </source>
</reference>
<gene>
    <name evidence="2" type="ORF">M472_15425</name>
</gene>
<dbReference type="Gene3D" id="2.170.140.10">
    <property type="entry name" value="Chitin binding domain"/>
    <property type="match status" value="1"/>
</dbReference>
<dbReference type="SUPFAM" id="SSF57625">
    <property type="entry name" value="Invertebrate chitin-binding proteins"/>
    <property type="match status" value="1"/>
</dbReference>
<keyword evidence="3" id="KW-1185">Reference proteome</keyword>
<dbReference type="InterPro" id="IPR036508">
    <property type="entry name" value="Chitin-bd_dom_sf"/>
</dbReference>
<evidence type="ECO:0000313" key="2">
    <source>
        <dbReference type="EMBL" id="ERJ60153.1"/>
    </source>
</evidence>
<organism evidence="2 3">
    <name type="scientific">Sphingobacterium paucimobilis HER1398</name>
    <dbReference type="NCBI Taxonomy" id="1346330"/>
    <lineage>
        <taxon>Bacteria</taxon>
        <taxon>Pseudomonadati</taxon>
        <taxon>Bacteroidota</taxon>
        <taxon>Sphingobacteriia</taxon>
        <taxon>Sphingobacteriales</taxon>
        <taxon>Sphingobacteriaceae</taxon>
        <taxon>Sphingobacterium</taxon>
    </lineage>
</organism>
<sequence>MVLGTVILSASSETNWNFCKGLAAGIYADPDNCGAYYVCVPAHDGSLRTHYAICAEGMVYHPVDQLCDSKANVPPPCGTKEEKKK</sequence>
<dbReference type="GO" id="GO:0008061">
    <property type="term" value="F:chitin binding"/>
    <property type="evidence" value="ECO:0007669"/>
    <property type="project" value="InterPro"/>
</dbReference>
<comment type="caution">
    <text evidence="2">The sequence shown here is derived from an EMBL/GenBank/DDBJ whole genome shotgun (WGS) entry which is preliminary data.</text>
</comment>
<dbReference type="InterPro" id="IPR002557">
    <property type="entry name" value="Chitin-bd_dom"/>
</dbReference>